<evidence type="ECO:0000313" key="2">
    <source>
        <dbReference type="EMBL" id="MFI7440598.1"/>
    </source>
</evidence>
<comment type="caution">
    <text evidence="2">The sequence shown here is derived from an EMBL/GenBank/DDBJ whole genome shotgun (WGS) entry which is preliminary data.</text>
</comment>
<name>A0ABW8A1D6_9ACTN</name>
<keyword evidence="3" id="KW-1185">Reference proteome</keyword>
<organism evidence="2 3">
    <name type="scientific">Nonomuraea indica</name>
    <dbReference type="NCBI Taxonomy" id="1581193"/>
    <lineage>
        <taxon>Bacteria</taxon>
        <taxon>Bacillati</taxon>
        <taxon>Actinomycetota</taxon>
        <taxon>Actinomycetes</taxon>
        <taxon>Streptosporangiales</taxon>
        <taxon>Streptosporangiaceae</taxon>
        <taxon>Nonomuraea</taxon>
    </lineage>
</organism>
<evidence type="ECO:0000313" key="3">
    <source>
        <dbReference type="Proteomes" id="UP001612928"/>
    </source>
</evidence>
<sequence>MGGTLLVKSHIRAPRTPGEGVDDERPDAAMAETYDVTMAPHRPLGPISPASSLQPAFAEG</sequence>
<proteinExistence type="predicted"/>
<feature type="region of interest" description="Disordered" evidence="1">
    <location>
        <begin position="1"/>
        <end position="27"/>
    </location>
</feature>
<feature type="region of interest" description="Disordered" evidence="1">
    <location>
        <begin position="39"/>
        <end position="60"/>
    </location>
</feature>
<protein>
    <submittedName>
        <fullName evidence="2">Uncharacterized protein</fullName>
    </submittedName>
</protein>
<gene>
    <name evidence="2" type="ORF">ACIBP5_11640</name>
</gene>
<dbReference type="Proteomes" id="UP001612928">
    <property type="component" value="Unassembled WGS sequence"/>
</dbReference>
<dbReference type="Gene3D" id="3.20.20.120">
    <property type="entry name" value="Enolase-like C-terminal domain"/>
    <property type="match status" value="1"/>
</dbReference>
<dbReference type="RefSeq" id="WP_397020362.1">
    <property type="nucleotide sequence ID" value="NZ_JBITMB010000003.1"/>
</dbReference>
<dbReference type="EMBL" id="JBITMB010000003">
    <property type="protein sequence ID" value="MFI7440598.1"/>
    <property type="molecule type" value="Genomic_DNA"/>
</dbReference>
<dbReference type="InterPro" id="IPR036849">
    <property type="entry name" value="Enolase-like_C_sf"/>
</dbReference>
<reference evidence="2 3" key="1">
    <citation type="submission" date="2024-10" db="EMBL/GenBank/DDBJ databases">
        <title>The Natural Products Discovery Center: Release of the First 8490 Sequenced Strains for Exploring Actinobacteria Biosynthetic Diversity.</title>
        <authorList>
            <person name="Kalkreuter E."/>
            <person name="Kautsar S.A."/>
            <person name="Yang D."/>
            <person name="Bader C.D."/>
            <person name="Teijaro C.N."/>
            <person name="Fluegel L."/>
            <person name="Davis C.M."/>
            <person name="Simpson J.R."/>
            <person name="Lauterbach L."/>
            <person name="Steele A.D."/>
            <person name="Gui C."/>
            <person name="Meng S."/>
            <person name="Li G."/>
            <person name="Viehrig K."/>
            <person name="Ye F."/>
            <person name="Su P."/>
            <person name="Kiefer A.F."/>
            <person name="Nichols A."/>
            <person name="Cepeda A.J."/>
            <person name="Yan W."/>
            <person name="Fan B."/>
            <person name="Jiang Y."/>
            <person name="Adhikari A."/>
            <person name="Zheng C.-J."/>
            <person name="Schuster L."/>
            <person name="Cowan T.M."/>
            <person name="Smanski M.J."/>
            <person name="Chevrette M.G."/>
            <person name="De Carvalho L.P.S."/>
            <person name="Shen B."/>
        </authorList>
    </citation>
    <scope>NUCLEOTIDE SEQUENCE [LARGE SCALE GENOMIC DNA]</scope>
    <source>
        <strain evidence="2 3">NPDC049503</strain>
    </source>
</reference>
<accession>A0ABW8A1D6</accession>
<evidence type="ECO:0000256" key="1">
    <source>
        <dbReference type="SAM" id="MobiDB-lite"/>
    </source>
</evidence>